<accession>A0A2A2HSE0</accession>
<evidence type="ECO:0000259" key="3">
    <source>
        <dbReference type="Pfam" id="PF24034"/>
    </source>
</evidence>
<gene>
    <name evidence="4" type="ORF">ASJ81_07295</name>
</gene>
<keyword evidence="5" id="KW-1185">Reference proteome</keyword>
<dbReference type="Pfam" id="PF24034">
    <property type="entry name" value="DUF7343"/>
    <property type="match status" value="1"/>
</dbReference>
<dbReference type="InterPro" id="IPR036390">
    <property type="entry name" value="WH_DNA-bd_sf"/>
</dbReference>
<comment type="caution">
    <text evidence="4">The sequence shown here is derived from an EMBL/GenBank/DDBJ whole genome shotgun (WGS) entry which is preliminary data.</text>
</comment>
<feature type="region of interest" description="Disordered" evidence="1">
    <location>
        <begin position="161"/>
        <end position="196"/>
    </location>
</feature>
<evidence type="ECO:0000256" key="1">
    <source>
        <dbReference type="SAM" id="MobiDB-lite"/>
    </source>
</evidence>
<keyword evidence="2" id="KW-0472">Membrane</keyword>
<dbReference type="SUPFAM" id="SSF46785">
    <property type="entry name" value="Winged helix' DNA-binding domain"/>
    <property type="match status" value="1"/>
</dbReference>
<name>A0A2A2HSE0_9EURY</name>
<organism evidence="4 5">
    <name type="scientific">Methanosarcina spelaei</name>
    <dbReference type="NCBI Taxonomy" id="1036679"/>
    <lineage>
        <taxon>Archaea</taxon>
        <taxon>Methanobacteriati</taxon>
        <taxon>Methanobacteriota</taxon>
        <taxon>Stenosarchaea group</taxon>
        <taxon>Methanomicrobia</taxon>
        <taxon>Methanosarcinales</taxon>
        <taxon>Methanosarcinaceae</taxon>
        <taxon>Methanosarcina</taxon>
    </lineage>
</organism>
<sequence>MLIRKQNAGEIFWRSSERSRRILKMPGKIENQYKTLGLSKMNLRLYIICIAAVVLALLAGPALADITATVHGTAYRWDTFEPLDNAVVEVNSTPSQSMVAKYGVYSFNLMPGDYNITANYYENSSIKYSANENITVKDQGKYLVDLLLLPVYSEELMSDSELNGLSENPNGTAKSTSNTTDSLTDTSTSPTASKGNSSSMYLANQNIIGNINVNYLLIAVFLLLILLAAGYRISRVDKNREKNQPFKSAHKISGMGADEKVHTTRDFFKPVKVPEISVEVHDERVGVPHESLEPELKWDSQVQESRTKPFETSPLIEPIADPAKGPAKESITESLQEPAKESVAESLQEPVKEPVNEQVKSTVTKLSYGIPEAKVQEDFGGIKADSSENKTKLLESEPQKEKQGVPSEEAENKPAESSETETPVSRKKLPLPADLQEVMDIIRGQGGRITQKDLRSKLKYSEGKVSLMLADLERRELIEKFKRGRGNVVILRDEER</sequence>
<keyword evidence="2" id="KW-1133">Transmembrane helix</keyword>
<feature type="compositionally biased region" description="Low complexity" evidence="1">
    <location>
        <begin position="175"/>
        <end position="193"/>
    </location>
</feature>
<dbReference type="AlphaFoldDB" id="A0A2A2HSE0"/>
<protein>
    <recommendedName>
        <fullName evidence="3">DUF7343 domain-containing protein</fullName>
    </recommendedName>
</protein>
<dbReference type="SUPFAM" id="SSF49464">
    <property type="entry name" value="Carboxypeptidase regulatory domain-like"/>
    <property type="match status" value="1"/>
</dbReference>
<feature type="compositionally biased region" description="Polar residues" evidence="1">
    <location>
        <begin position="161"/>
        <end position="174"/>
    </location>
</feature>
<dbReference type="InterPro" id="IPR055767">
    <property type="entry name" value="DUF7343"/>
</dbReference>
<dbReference type="Proteomes" id="UP000218164">
    <property type="component" value="Unassembled WGS sequence"/>
</dbReference>
<dbReference type="Gene3D" id="2.60.40.1120">
    <property type="entry name" value="Carboxypeptidase-like, regulatory domain"/>
    <property type="match status" value="1"/>
</dbReference>
<dbReference type="EMBL" id="LMVP01000312">
    <property type="protein sequence ID" value="PAV12225.1"/>
    <property type="molecule type" value="Genomic_DNA"/>
</dbReference>
<feature type="transmembrane region" description="Helical" evidence="2">
    <location>
        <begin position="213"/>
        <end position="233"/>
    </location>
</feature>
<feature type="domain" description="DUF7343" evidence="3">
    <location>
        <begin position="433"/>
        <end position="491"/>
    </location>
</feature>
<proteinExistence type="predicted"/>
<keyword evidence="2" id="KW-0812">Transmembrane</keyword>
<evidence type="ECO:0000313" key="4">
    <source>
        <dbReference type="EMBL" id="PAV12225.1"/>
    </source>
</evidence>
<evidence type="ECO:0000313" key="5">
    <source>
        <dbReference type="Proteomes" id="UP000218164"/>
    </source>
</evidence>
<evidence type="ECO:0000256" key="2">
    <source>
        <dbReference type="SAM" id="Phobius"/>
    </source>
</evidence>
<feature type="region of interest" description="Disordered" evidence="1">
    <location>
        <begin position="315"/>
        <end position="433"/>
    </location>
</feature>
<feature type="compositionally biased region" description="Basic and acidic residues" evidence="1">
    <location>
        <begin position="385"/>
        <end position="403"/>
    </location>
</feature>
<reference evidence="4 5" key="1">
    <citation type="journal article" date="2017" name="BMC Genomics">
        <title>Genomic analysis of methanogenic archaea reveals a shift towards energy conservation.</title>
        <authorList>
            <person name="Gilmore S.P."/>
            <person name="Henske J.K."/>
            <person name="Sexton J.A."/>
            <person name="Solomon K.V."/>
            <person name="Seppala S."/>
            <person name="Yoo J.I."/>
            <person name="Huyett L.M."/>
            <person name="Pressman A."/>
            <person name="Cogan J.Z."/>
            <person name="Kivenson V."/>
            <person name="Peng X."/>
            <person name="Tan Y."/>
            <person name="Valentine D.L."/>
            <person name="O'Malley M.A."/>
        </authorList>
    </citation>
    <scope>NUCLEOTIDE SEQUENCE [LARGE SCALE GENOMIC DNA]</scope>
    <source>
        <strain evidence="4 5">MC-15</strain>
    </source>
</reference>
<dbReference type="InterPro" id="IPR008969">
    <property type="entry name" value="CarboxyPept-like_regulatory"/>
</dbReference>